<dbReference type="RefSeq" id="WP_145785333.1">
    <property type="nucleotide sequence ID" value="NZ_VIWZ01000001.1"/>
</dbReference>
<gene>
    <name evidence="1" type="ORF">FHU34_115826</name>
</gene>
<comment type="caution">
    <text evidence="1">The sequence shown here is derived from an EMBL/GenBank/DDBJ whole genome shotgun (WGS) entry which is preliminary data.</text>
</comment>
<dbReference type="PANTHER" id="PTHR43431">
    <property type="entry name" value="OXIDOREDUCTASE, SHORT CHAIN DEHYDROGENASE/REDUCTASE FAMILY (AFU_ORTHOLOGUE AFUA_5G14000)"/>
    <property type="match status" value="1"/>
</dbReference>
<accession>A0A561W980</accession>
<protein>
    <submittedName>
        <fullName evidence="1">Short-subunit dehydrogenase</fullName>
    </submittedName>
</protein>
<reference evidence="1 2" key="1">
    <citation type="submission" date="2019-06" db="EMBL/GenBank/DDBJ databases">
        <title>Sequencing the genomes of 1000 actinobacteria strains.</title>
        <authorList>
            <person name="Klenk H.-P."/>
        </authorList>
    </citation>
    <scope>NUCLEOTIDE SEQUENCE [LARGE SCALE GENOMIC DNA]</scope>
    <source>
        <strain evidence="1 2">DSM 45885</strain>
    </source>
</reference>
<dbReference type="EMBL" id="VIWZ01000001">
    <property type="protein sequence ID" value="TWG20424.1"/>
    <property type="molecule type" value="Genomic_DNA"/>
</dbReference>
<keyword evidence="2" id="KW-1185">Reference proteome</keyword>
<dbReference type="PANTHER" id="PTHR43431:SF7">
    <property type="entry name" value="OXIDOREDUCTASE, SHORT CHAIN DEHYDROGENASE_REDUCTASE FAMILY (AFU_ORTHOLOGUE AFUA_5G14000)"/>
    <property type="match status" value="1"/>
</dbReference>
<dbReference type="InterPro" id="IPR036291">
    <property type="entry name" value="NAD(P)-bd_dom_sf"/>
</dbReference>
<dbReference type="SUPFAM" id="SSF51735">
    <property type="entry name" value="NAD(P)-binding Rossmann-fold domains"/>
    <property type="match status" value="1"/>
</dbReference>
<name>A0A561W980_9ACTN</name>
<dbReference type="OrthoDB" id="9799818at2"/>
<evidence type="ECO:0000313" key="2">
    <source>
        <dbReference type="Proteomes" id="UP000317685"/>
    </source>
</evidence>
<dbReference type="GeneID" id="300131267"/>
<dbReference type="Gene3D" id="3.40.50.720">
    <property type="entry name" value="NAD(P)-binding Rossmann-like Domain"/>
    <property type="match status" value="1"/>
</dbReference>
<dbReference type="Pfam" id="PF00106">
    <property type="entry name" value="adh_short"/>
    <property type="match status" value="1"/>
</dbReference>
<evidence type="ECO:0000313" key="1">
    <source>
        <dbReference type="EMBL" id="TWG20424.1"/>
    </source>
</evidence>
<sequence>MSKTIAVFGAGSGLGSSIAHRFGREGYRVALVARRRAPLDGLAARLRAEGVEADVFTADLTRTAEIPALIGQIMDRFGAIDVVEYAPITTEPFTPATQLDAAKVQHYVNLYLLTPVEIVRAVLPGMLDRGDGGILIGQGVSAVHPTPFMSGVGPAMAAARNYVQTLNGEIADQGVYAGVLHVAAMIKGSAGYDAMVSGELPTGMDVAQIPTVHPDDLADTMWAMLTKRDRAEAIVPALGDA</sequence>
<dbReference type="InterPro" id="IPR002347">
    <property type="entry name" value="SDR_fam"/>
</dbReference>
<organism evidence="1 2">
    <name type="scientific">Micromonospora taraxaci</name>
    <dbReference type="NCBI Taxonomy" id="1316803"/>
    <lineage>
        <taxon>Bacteria</taxon>
        <taxon>Bacillati</taxon>
        <taxon>Actinomycetota</taxon>
        <taxon>Actinomycetes</taxon>
        <taxon>Micromonosporales</taxon>
        <taxon>Micromonosporaceae</taxon>
        <taxon>Micromonospora</taxon>
    </lineage>
</organism>
<proteinExistence type="predicted"/>
<dbReference type="AlphaFoldDB" id="A0A561W980"/>
<dbReference type="Proteomes" id="UP000317685">
    <property type="component" value="Unassembled WGS sequence"/>
</dbReference>